<evidence type="ECO:0000256" key="2">
    <source>
        <dbReference type="SAM" id="MobiDB-lite"/>
    </source>
</evidence>
<dbReference type="Pfam" id="PF21035">
    <property type="entry name" value="CCDC138_C"/>
    <property type="match status" value="1"/>
</dbReference>
<dbReference type="OrthoDB" id="2161164at2759"/>
<name>A0A2G8JV01_STIJA</name>
<dbReference type="STRING" id="307972.A0A2G8JV01"/>
<dbReference type="InterPro" id="IPR038798">
    <property type="entry name" value="CCDC138"/>
</dbReference>
<proteinExistence type="predicted"/>
<keyword evidence="1" id="KW-0175">Coiled coil</keyword>
<dbReference type="PANTHER" id="PTHR34523:SF1">
    <property type="entry name" value="COILED-COIL DOMAIN-CONTAINING PROTEIN 138"/>
    <property type="match status" value="1"/>
</dbReference>
<dbReference type="EMBL" id="MRZV01001224">
    <property type="protein sequence ID" value="PIK39584.1"/>
    <property type="molecule type" value="Genomic_DNA"/>
</dbReference>
<dbReference type="Proteomes" id="UP000230750">
    <property type="component" value="Unassembled WGS sequence"/>
</dbReference>
<comment type="caution">
    <text evidence="5">The sequence shown here is derived from an EMBL/GenBank/DDBJ whole genome shotgun (WGS) entry which is preliminary data.</text>
</comment>
<dbReference type="InterPro" id="IPR048751">
    <property type="entry name" value="CCDC138_CC"/>
</dbReference>
<gene>
    <name evidence="5" type="ORF">BSL78_23570</name>
</gene>
<evidence type="ECO:0000259" key="3">
    <source>
        <dbReference type="Pfam" id="PF21035"/>
    </source>
</evidence>
<reference evidence="5 6" key="1">
    <citation type="journal article" date="2017" name="PLoS Biol.">
        <title>The sea cucumber genome provides insights into morphological evolution and visceral regeneration.</title>
        <authorList>
            <person name="Zhang X."/>
            <person name="Sun L."/>
            <person name="Yuan J."/>
            <person name="Sun Y."/>
            <person name="Gao Y."/>
            <person name="Zhang L."/>
            <person name="Li S."/>
            <person name="Dai H."/>
            <person name="Hamel J.F."/>
            <person name="Liu C."/>
            <person name="Yu Y."/>
            <person name="Liu S."/>
            <person name="Lin W."/>
            <person name="Guo K."/>
            <person name="Jin S."/>
            <person name="Xu P."/>
            <person name="Storey K.B."/>
            <person name="Huan P."/>
            <person name="Zhang T."/>
            <person name="Zhou Y."/>
            <person name="Zhang J."/>
            <person name="Lin C."/>
            <person name="Li X."/>
            <person name="Xing L."/>
            <person name="Huo D."/>
            <person name="Sun M."/>
            <person name="Wang L."/>
            <person name="Mercier A."/>
            <person name="Li F."/>
            <person name="Yang H."/>
            <person name="Xiang J."/>
        </authorList>
    </citation>
    <scope>NUCLEOTIDE SEQUENCE [LARGE SCALE GENOMIC DNA]</scope>
    <source>
        <strain evidence="5">Shaxun</strain>
        <tissue evidence="5">Muscle</tissue>
    </source>
</reference>
<dbReference type="AlphaFoldDB" id="A0A2G8JV01"/>
<feature type="region of interest" description="Disordered" evidence="2">
    <location>
        <begin position="57"/>
        <end position="115"/>
    </location>
</feature>
<accession>A0A2G8JV01</accession>
<feature type="compositionally biased region" description="Low complexity" evidence="2">
    <location>
        <begin position="92"/>
        <end position="111"/>
    </location>
</feature>
<feature type="domain" description="Coiled-coil" evidence="3">
    <location>
        <begin position="304"/>
        <end position="581"/>
    </location>
</feature>
<feature type="coiled-coil region" evidence="1">
    <location>
        <begin position="155"/>
        <end position="253"/>
    </location>
</feature>
<sequence length="589" mass="67184">MTVSSPSALNSQERKHYNRALRELCHIIKLDSRQLEISQLMDGDDYLDGVENVSNAAFTPQSQKKTPRRRRNGTHGSYQLDDVEASSDELFGSRQSSSTQQSGTPSRGSQQHSNLPENINMVYEELAAISDKLKREHAALLDHEVIVNEKLQLLQAEEEKKSRDLDKSIRDLEEDCQRRLKEMEKEQHTKLKEIHQVMTEKAKENKRLKESFDTLKNVNDSLRKQLDEICTKNKKLETQAISVQHRLTNLQRKQDVSDRQRAADKFTDQLRAQAQGNKIAKSGKQGFNQHSKPDHAVFDILGILLEWISDVHLKEIQPGDYPESLDMTKERCLKILPLLVDTLHNLPTSSSKLHLPCLQFILWALSYSLQQEQAVSLVSTLRRLGEELYRTPSALRLRAHSETEGKTKVSLFFKSPSLHIRFLSSLIILRTLSQVDLLANVFDVLRADLKDERSKELFLEYRATVIILPFLKSSNIAILTGAVDVFLQMAMESVYLLKFLESCCNEGWFQACSLLLKSTSLDLKILEKISILLQKLSKLKNTRKLFETSGLSLLIQEMSRAGPCQENAFLSLNLKSILFNLNITKTSSS</sequence>
<keyword evidence="6" id="KW-1185">Reference proteome</keyword>
<evidence type="ECO:0000256" key="1">
    <source>
        <dbReference type="SAM" id="Coils"/>
    </source>
</evidence>
<protein>
    <submittedName>
        <fullName evidence="5">Putative coiled-coil domain-containing protein</fullName>
    </submittedName>
</protein>
<organism evidence="5 6">
    <name type="scientific">Stichopus japonicus</name>
    <name type="common">Sea cucumber</name>
    <dbReference type="NCBI Taxonomy" id="307972"/>
    <lineage>
        <taxon>Eukaryota</taxon>
        <taxon>Metazoa</taxon>
        <taxon>Echinodermata</taxon>
        <taxon>Eleutherozoa</taxon>
        <taxon>Echinozoa</taxon>
        <taxon>Holothuroidea</taxon>
        <taxon>Aspidochirotacea</taxon>
        <taxon>Aspidochirotida</taxon>
        <taxon>Stichopodidae</taxon>
        <taxon>Apostichopus</taxon>
    </lineage>
</organism>
<evidence type="ECO:0000259" key="4">
    <source>
        <dbReference type="Pfam" id="PF21037"/>
    </source>
</evidence>
<evidence type="ECO:0000313" key="5">
    <source>
        <dbReference type="EMBL" id="PIK39584.1"/>
    </source>
</evidence>
<evidence type="ECO:0000313" key="6">
    <source>
        <dbReference type="Proteomes" id="UP000230750"/>
    </source>
</evidence>
<feature type="domain" description="Coiled-coil-domain-containing protein 138 coiled-coil" evidence="4">
    <location>
        <begin position="203"/>
        <end position="261"/>
    </location>
</feature>
<dbReference type="Gene3D" id="1.20.5.340">
    <property type="match status" value="1"/>
</dbReference>
<dbReference type="Pfam" id="PF21037">
    <property type="entry name" value="CCDC138_cc"/>
    <property type="match status" value="1"/>
</dbReference>
<dbReference type="InterPro" id="IPR048750">
    <property type="entry name" value="CCDC138_C"/>
</dbReference>
<dbReference type="PANTHER" id="PTHR34523">
    <property type="entry name" value="COILED-COIL DOMAIN-CONTAINING PROTEIN 138"/>
    <property type="match status" value="1"/>
</dbReference>